<dbReference type="Pfam" id="PF00171">
    <property type="entry name" value="Aldedh"/>
    <property type="match status" value="1"/>
</dbReference>
<dbReference type="PROSITE" id="PS00687">
    <property type="entry name" value="ALDEHYDE_DEHYDR_GLU"/>
    <property type="match status" value="1"/>
</dbReference>
<keyword evidence="1 3" id="KW-0560">Oxidoreductase</keyword>
<accession>A0ABV9YVQ5</accession>
<proteinExistence type="inferred from homology"/>
<dbReference type="Gene3D" id="3.40.309.10">
    <property type="entry name" value="Aldehyde Dehydrogenase, Chain A, domain 2"/>
    <property type="match status" value="1"/>
</dbReference>
<name>A0ABV9YVQ5_9PSEU</name>
<evidence type="ECO:0000313" key="5">
    <source>
        <dbReference type="EMBL" id="MFC5065470.1"/>
    </source>
</evidence>
<dbReference type="EMBL" id="JBHSIV010000037">
    <property type="protein sequence ID" value="MFC5065470.1"/>
    <property type="molecule type" value="Genomic_DNA"/>
</dbReference>
<dbReference type="RefSeq" id="WP_378038799.1">
    <property type="nucleotide sequence ID" value="NZ_JBHSIV010000037.1"/>
</dbReference>
<dbReference type="InterPro" id="IPR029510">
    <property type="entry name" value="Ald_DH_CS_GLU"/>
</dbReference>
<evidence type="ECO:0000256" key="3">
    <source>
        <dbReference type="RuleBase" id="RU003345"/>
    </source>
</evidence>
<evidence type="ECO:0000313" key="6">
    <source>
        <dbReference type="Proteomes" id="UP001595947"/>
    </source>
</evidence>
<dbReference type="PANTHER" id="PTHR11699">
    <property type="entry name" value="ALDEHYDE DEHYDROGENASE-RELATED"/>
    <property type="match status" value="1"/>
</dbReference>
<dbReference type="InterPro" id="IPR015590">
    <property type="entry name" value="Aldehyde_DH_dom"/>
</dbReference>
<organism evidence="5 6">
    <name type="scientific">Actinomycetospora atypica</name>
    <dbReference type="NCBI Taxonomy" id="1290095"/>
    <lineage>
        <taxon>Bacteria</taxon>
        <taxon>Bacillati</taxon>
        <taxon>Actinomycetota</taxon>
        <taxon>Actinomycetes</taxon>
        <taxon>Pseudonocardiales</taxon>
        <taxon>Pseudonocardiaceae</taxon>
        <taxon>Actinomycetospora</taxon>
    </lineage>
</organism>
<comment type="caution">
    <text evidence="5">The sequence shown here is derived from an EMBL/GenBank/DDBJ whole genome shotgun (WGS) entry which is preliminary data.</text>
</comment>
<evidence type="ECO:0000256" key="1">
    <source>
        <dbReference type="ARBA" id="ARBA00023002"/>
    </source>
</evidence>
<gene>
    <name evidence="5" type="ORF">ACFPBZ_24850</name>
</gene>
<feature type="active site" evidence="2">
    <location>
        <position position="260"/>
    </location>
</feature>
<protein>
    <submittedName>
        <fullName evidence="5">Aldehyde dehydrogenase family protein</fullName>
    </submittedName>
</protein>
<reference evidence="6" key="1">
    <citation type="journal article" date="2019" name="Int. J. Syst. Evol. Microbiol.">
        <title>The Global Catalogue of Microorganisms (GCM) 10K type strain sequencing project: providing services to taxonomists for standard genome sequencing and annotation.</title>
        <authorList>
            <consortium name="The Broad Institute Genomics Platform"/>
            <consortium name="The Broad Institute Genome Sequencing Center for Infectious Disease"/>
            <person name="Wu L."/>
            <person name="Ma J."/>
        </authorList>
    </citation>
    <scope>NUCLEOTIDE SEQUENCE [LARGE SCALE GENOMIC DNA]</scope>
    <source>
        <strain evidence="6">CGMCC 4.7093</strain>
    </source>
</reference>
<dbReference type="Gene3D" id="3.40.605.10">
    <property type="entry name" value="Aldehyde Dehydrogenase, Chain A, domain 1"/>
    <property type="match status" value="1"/>
</dbReference>
<sequence>MTDWLARATAFTPPSTLLIDGAEVTPGTTMPAHTPRDGSLLGDVPFAGPAEVDAAVAAARRAVDDGRWAQLAPAARKAVLLRFAALVREHAEELALAETLDTGKPIRESLAVDVPTCADVLAWYGEAVDKHYDLVAPTGPGSLATITRRPLGVVAAVVPWNYPLIITAWKIAPALAVGNSVIVKPAEQSPSSALILARLGAEAGLPDGVLSVLSGDGPTTGAALGRHPGIDKIGFTGSVEVGRLFHRYSGESNGKAVAVEAGGKSAQVVLGDADLDAAASAIAWGIFYNAGQTCHAGSRVVVDRSVHDELLGRVVDLAKTFTVGDPLDGDTVLGAIVDRTQLDRVTGYLDLARSSVDVAFGGSVLEPVAGGTYVEPTVLSGVPNSSPLAQEEIFGPVLSVIACDGPDEAVALANDTRFELAASVWTRDLTTAHRAADALRAGTVWVNTYDAASVTTPFGGGGDTGGGRDRSLAALDAYSAPKTTWFAL</sequence>
<dbReference type="InterPro" id="IPR016161">
    <property type="entry name" value="Ald_DH/histidinol_DH"/>
</dbReference>
<comment type="similarity">
    <text evidence="3">Belongs to the aldehyde dehydrogenase family.</text>
</comment>
<evidence type="ECO:0000256" key="2">
    <source>
        <dbReference type="PROSITE-ProRule" id="PRU10007"/>
    </source>
</evidence>
<evidence type="ECO:0000259" key="4">
    <source>
        <dbReference type="Pfam" id="PF00171"/>
    </source>
</evidence>
<keyword evidence="6" id="KW-1185">Reference proteome</keyword>
<dbReference type="SUPFAM" id="SSF53720">
    <property type="entry name" value="ALDH-like"/>
    <property type="match status" value="1"/>
</dbReference>
<dbReference type="InterPro" id="IPR016162">
    <property type="entry name" value="Ald_DH_N"/>
</dbReference>
<dbReference type="Proteomes" id="UP001595947">
    <property type="component" value="Unassembled WGS sequence"/>
</dbReference>
<dbReference type="InterPro" id="IPR016163">
    <property type="entry name" value="Ald_DH_C"/>
</dbReference>
<feature type="domain" description="Aldehyde dehydrogenase" evidence="4">
    <location>
        <begin position="28"/>
        <end position="483"/>
    </location>
</feature>